<evidence type="ECO:0000313" key="2">
    <source>
        <dbReference type="Proteomes" id="UP000275385"/>
    </source>
</evidence>
<sequence>MSYDDRVVEEPRVPAIKRCASQKEKGGHGQIDRRHLHPADWDGNGPCDIIHVNPDREAVGVWVNEYKACGDITNWNYMDGFGVKCVGKRRVGIFDLAVRFADIDGNSRADNLCIEKNTRTTAFLNHATGQGYVGQVKFPIERDRGNINWADVNGTGRAD</sequence>
<dbReference type="SUPFAM" id="SSF69318">
    <property type="entry name" value="Integrin alpha N-terminal domain"/>
    <property type="match status" value="1"/>
</dbReference>
<protein>
    <submittedName>
        <fullName evidence="1">Uncharacterized protein</fullName>
    </submittedName>
</protein>
<name>A0A420XX28_9PEZI</name>
<dbReference type="EMBL" id="QVQW01000127">
    <property type="protein sequence ID" value="RKU40008.1"/>
    <property type="molecule type" value="Genomic_DNA"/>
</dbReference>
<dbReference type="OrthoDB" id="4841254at2759"/>
<gene>
    <name evidence="1" type="ORF">DL546_000716</name>
</gene>
<dbReference type="InterPro" id="IPR028994">
    <property type="entry name" value="Integrin_alpha_N"/>
</dbReference>
<dbReference type="STRING" id="177199.A0A420XX28"/>
<evidence type="ECO:0000313" key="1">
    <source>
        <dbReference type="EMBL" id="RKU40008.1"/>
    </source>
</evidence>
<reference evidence="1 2" key="1">
    <citation type="submission" date="2018-08" db="EMBL/GenBank/DDBJ databases">
        <title>Draft genome of the lignicolous fungus Coniochaeta pulveracea.</title>
        <authorList>
            <person name="Borstlap C.J."/>
            <person name="De Witt R.N."/>
            <person name="Botha A."/>
            <person name="Volschenk H."/>
        </authorList>
    </citation>
    <scope>NUCLEOTIDE SEQUENCE [LARGE SCALE GENOMIC DNA]</scope>
    <source>
        <strain evidence="1 2">CAB683</strain>
    </source>
</reference>
<dbReference type="Proteomes" id="UP000275385">
    <property type="component" value="Unassembled WGS sequence"/>
</dbReference>
<dbReference type="AlphaFoldDB" id="A0A420XX28"/>
<proteinExistence type="predicted"/>
<organism evidence="1 2">
    <name type="scientific">Coniochaeta pulveracea</name>
    <dbReference type="NCBI Taxonomy" id="177199"/>
    <lineage>
        <taxon>Eukaryota</taxon>
        <taxon>Fungi</taxon>
        <taxon>Dikarya</taxon>
        <taxon>Ascomycota</taxon>
        <taxon>Pezizomycotina</taxon>
        <taxon>Sordariomycetes</taxon>
        <taxon>Sordariomycetidae</taxon>
        <taxon>Coniochaetales</taxon>
        <taxon>Coniochaetaceae</taxon>
        <taxon>Coniochaeta</taxon>
    </lineage>
</organism>
<accession>A0A420XX28</accession>
<comment type="caution">
    <text evidence="1">The sequence shown here is derived from an EMBL/GenBank/DDBJ whole genome shotgun (WGS) entry which is preliminary data.</text>
</comment>
<keyword evidence="2" id="KW-1185">Reference proteome</keyword>